<evidence type="ECO:0000313" key="2">
    <source>
        <dbReference type="Proteomes" id="UP001374584"/>
    </source>
</evidence>
<comment type="caution">
    <text evidence="1">The sequence shown here is derived from an EMBL/GenBank/DDBJ whole genome shotgun (WGS) entry which is preliminary data.</text>
</comment>
<protein>
    <submittedName>
        <fullName evidence="1">Uncharacterized protein</fullName>
    </submittedName>
</protein>
<name>A0AAN9MM62_PHACN</name>
<reference evidence="1 2" key="1">
    <citation type="submission" date="2024-01" db="EMBL/GenBank/DDBJ databases">
        <title>The genomes of 5 underutilized Papilionoideae crops provide insights into root nodulation and disease resistanc.</title>
        <authorList>
            <person name="Jiang F."/>
        </authorList>
    </citation>
    <scope>NUCLEOTIDE SEQUENCE [LARGE SCALE GENOMIC DNA]</scope>
    <source>
        <strain evidence="1">JINMINGXINNONG_FW02</strain>
        <tissue evidence="1">Leaves</tissue>
    </source>
</reference>
<dbReference type="AlphaFoldDB" id="A0AAN9MM62"/>
<evidence type="ECO:0000313" key="1">
    <source>
        <dbReference type="EMBL" id="KAK7357235.1"/>
    </source>
</evidence>
<dbReference type="EMBL" id="JAYMYR010000006">
    <property type="protein sequence ID" value="KAK7357235.1"/>
    <property type="molecule type" value="Genomic_DNA"/>
</dbReference>
<sequence length="131" mass="14935">MYVERYLIFYHGIRKLQKRGVGIFIVKPACNIQNVLPPIRKIYSSRGVSNKRSVLVSEIVVIVKCHAWLLECGKMNSHNNTIASSVFSSVVEHLFLRMNAIFTVSCVSVTKILFNLNRAQHLKVSEILTFL</sequence>
<gene>
    <name evidence="1" type="ORF">VNO80_16519</name>
</gene>
<organism evidence="1 2">
    <name type="scientific">Phaseolus coccineus</name>
    <name type="common">Scarlet runner bean</name>
    <name type="synonym">Phaseolus multiflorus</name>
    <dbReference type="NCBI Taxonomy" id="3886"/>
    <lineage>
        <taxon>Eukaryota</taxon>
        <taxon>Viridiplantae</taxon>
        <taxon>Streptophyta</taxon>
        <taxon>Embryophyta</taxon>
        <taxon>Tracheophyta</taxon>
        <taxon>Spermatophyta</taxon>
        <taxon>Magnoliopsida</taxon>
        <taxon>eudicotyledons</taxon>
        <taxon>Gunneridae</taxon>
        <taxon>Pentapetalae</taxon>
        <taxon>rosids</taxon>
        <taxon>fabids</taxon>
        <taxon>Fabales</taxon>
        <taxon>Fabaceae</taxon>
        <taxon>Papilionoideae</taxon>
        <taxon>50 kb inversion clade</taxon>
        <taxon>NPAAA clade</taxon>
        <taxon>indigoferoid/millettioid clade</taxon>
        <taxon>Phaseoleae</taxon>
        <taxon>Phaseolus</taxon>
    </lineage>
</organism>
<keyword evidence="2" id="KW-1185">Reference proteome</keyword>
<dbReference type="Proteomes" id="UP001374584">
    <property type="component" value="Unassembled WGS sequence"/>
</dbReference>
<proteinExistence type="predicted"/>
<accession>A0AAN9MM62</accession>